<evidence type="ECO:0000313" key="2">
    <source>
        <dbReference type="EMBL" id="KAJ7201634.1"/>
    </source>
</evidence>
<proteinExistence type="predicted"/>
<evidence type="ECO:0000313" key="3">
    <source>
        <dbReference type="Proteomes" id="UP001219525"/>
    </source>
</evidence>
<gene>
    <name evidence="2" type="ORF">GGX14DRAFT_399967</name>
</gene>
<accession>A0AAD6VAL1</accession>
<keyword evidence="3" id="KW-1185">Reference proteome</keyword>
<dbReference type="AlphaFoldDB" id="A0AAD6VAL1"/>
<name>A0AAD6VAL1_9AGAR</name>
<dbReference type="EMBL" id="JARJCW010000058">
    <property type="protein sequence ID" value="KAJ7201634.1"/>
    <property type="molecule type" value="Genomic_DNA"/>
</dbReference>
<sequence>MPVGLKASACRCGQGWRGVAGKTNERPKEESGGGTCTPPEPITSYSGFLNLRAANATPHLFFHCTLRQRWVEMDNIQSSTKFDEELRANNKMLQLTPRRAAEMREKARKRMAALIPGLARRHRQKVRAEAGALAEASQRARESDRRYRERNAEFIALKQRIRRAWVRQGPRRQQQQGQGDGELRNELDAITALLALAEATAE</sequence>
<dbReference type="Proteomes" id="UP001219525">
    <property type="component" value="Unassembled WGS sequence"/>
</dbReference>
<feature type="region of interest" description="Disordered" evidence="1">
    <location>
        <begin position="18"/>
        <end position="39"/>
    </location>
</feature>
<evidence type="ECO:0000256" key="1">
    <source>
        <dbReference type="SAM" id="MobiDB-lite"/>
    </source>
</evidence>
<protein>
    <submittedName>
        <fullName evidence="2">Uncharacterized protein</fullName>
    </submittedName>
</protein>
<comment type="caution">
    <text evidence="2">The sequence shown here is derived from an EMBL/GenBank/DDBJ whole genome shotgun (WGS) entry which is preliminary data.</text>
</comment>
<reference evidence="2" key="1">
    <citation type="submission" date="2023-03" db="EMBL/GenBank/DDBJ databases">
        <title>Massive genome expansion in bonnet fungi (Mycena s.s.) driven by repeated elements and novel gene families across ecological guilds.</title>
        <authorList>
            <consortium name="Lawrence Berkeley National Laboratory"/>
            <person name="Harder C.B."/>
            <person name="Miyauchi S."/>
            <person name="Viragh M."/>
            <person name="Kuo A."/>
            <person name="Thoen E."/>
            <person name="Andreopoulos B."/>
            <person name="Lu D."/>
            <person name="Skrede I."/>
            <person name="Drula E."/>
            <person name="Henrissat B."/>
            <person name="Morin E."/>
            <person name="Kohler A."/>
            <person name="Barry K."/>
            <person name="LaButti K."/>
            <person name="Morin E."/>
            <person name="Salamov A."/>
            <person name="Lipzen A."/>
            <person name="Mereny Z."/>
            <person name="Hegedus B."/>
            <person name="Baldrian P."/>
            <person name="Stursova M."/>
            <person name="Weitz H."/>
            <person name="Taylor A."/>
            <person name="Grigoriev I.V."/>
            <person name="Nagy L.G."/>
            <person name="Martin F."/>
            <person name="Kauserud H."/>
        </authorList>
    </citation>
    <scope>NUCLEOTIDE SEQUENCE</scope>
    <source>
        <strain evidence="2">9144</strain>
    </source>
</reference>
<organism evidence="2 3">
    <name type="scientific">Mycena pura</name>
    <dbReference type="NCBI Taxonomy" id="153505"/>
    <lineage>
        <taxon>Eukaryota</taxon>
        <taxon>Fungi</taxon>
        <taxon>Dikarya</taxon>
        <taxon>Basidiomycota</taxon>
        <taxon>Agaricomycotina</taxon>
        <taxon>Agaricomycetes</taxon>
        <taxon>Agaricomycetidae</taxon>
        <taxon>Agaricales</taxon>
        <taxon>Marasmiineae</taxon>
        <taxon>Mycenaceae</taxon>
        <taxon>Mycena</taxon>
    </lineage>
</organism>